<accession>A0AAX4IEZ4</accession>
<evidence type="ECO:0000256" key="1">
    <source>
        <dbReference type="SAM" id="MobiDB-lite"/>
    </source>
</evidence>
<protein>
    <submittedName>
        <fullName evidence="2">Uncharacterized protein</fullName>
    </submittedName>
</protein>
<dbReference type="AlphaFoldDB" id="A0AAX4IEZ4"/>
<reference evidence="3" key="1">
    <citation type="journal article" date="2023" name="bioRxiv">
        <title>Complete genome of the Medicago anthracnose fungus, Colletotrichum destructivum, reveals a mini-chromosome-like region within a core chromosome.</title>
        <authorList>
            <person name="Lapalu N."/>
            <person name="Simon A."/>
            <person name="Lu A."/>
            <person name="Plaumann P.-L."/>
            <person name="Amselem J."/>
            <person name="Pigne S."/>
            <person name="Auger A."/>
            <person name="Koch C."/>
            <person name="Dallery J.-F."/>
            <person name="O'Connell R.J."/>
        </authorList>
    </citation>
    <scope>NUCLEOTIDE SEQUENCE [LARGE SCALE GENOMIC DNA]</scope>
    <source>
        <strain evidence="3">CBS 520.97</strain>
    </source>
</reference>
<name>A0AAX4IEZ4_9PEZI</name>
<keyword evidence="3" id="KW-1185">Reference proteome</keyword>
<dbReference type="RefSeq" id="XP_062779232.1">
    <property type="nucleotide sequence ID" value="XM_062923181.1"/>
</dbReference>
<evidence type="ECO:0000313" key="2">
    <source>
        <dbReference type="EMBL" id="WQF82008.1"/>
    </source>
</evidence>
<dbReference type="EMBL" id="CP137308">
    <property type="protein sequence ID" value="WQF82008.1"/>
    <property type="molecule type" value="Genomic_DNA"/>
</dbReference>
<organism evidence="2 3">
    <name type="scientific">Colletotrichum destructivum</name>
    <dbReference type="NCBI Taxonomy" id="34406"/>
    <lineage>
        <taxon>Eukaryota</taxon>
        <taxon>Fungi</taxon>
        <taxon>Dikarya</taxon>
        <taxon>Ascomycota</taxon>
        <taxon>Pezizomycotina</taxon>
        <taxon>Sordariomycetes</taxon>
        <taxon>Hypocreomycetidae</taxon>
        <taxon>Glomerellales</taxon>
        <taxon>Glomerellaceae</taxon>
        <taxon>Colletotrichum</taxon>
        <taxon>Colletotrichum destructivum species complex</taxon>
    </lineage>
</organism>
<dbReference type="GeneID" id="87943525"/>
<gene>
    <name evidence="2" type="ORF">CDEST_07022</name>
</gene>
<dbReference type="KEGG" id="cdet:87943525"/>
<feature type="compositionally biased region" description="Basic and acidic residues" evidence="1">
    <location>
        <begin position="1"/>
        <end position="12"/>
    </location>
</feature>
<proteinExistence type="predicted"/>
<sequence>MDSKGTVDRQGAKEAASSNNQGAALAVCSGQADNDLVITGVRRLLAIQLACDVLLTKLADKWDNWTANHQPYDWSTENADAN</sequence>
<feature type="region of interest" description="Disordered" evidence="1">
    <location>
        <begin position="1"/>
        <end position="22"/>
    </location>
</feature>
<evidence type="ECO:0000313" key="3">
    <source>
        <dbReference type="Proteomes" id="UP001322277"/>
    </source>
</evidence>
<dbReference type="Proteomes" id="UP001322277">
    <property type="component" value="Chromosome 4"/>
</dbReference>